<organism evidence="3 4">
    <name type="scientific">Dermatophagoides farinae</name>
    <name type="common">American house dust mite</name>
    <dbReference type="NCBI Taxonomy" id="6954"/>
    <lineage>
        <taxon>Eukaryota</taxon>
        <taxon>Metazoa</taxon>
        <taxon>Ecdysozoa</taxon>
        <taxon>Arthropoda</taxon>
        <taxon>Chelicerata</taxon>
        <taxon>Arachnida</taxon>
        <taxon>Acari</taxon>
        <taxon>Acariformes</taxon>
        <taxon>Sarcoptiformes</taxon>
        <taxon>Astigmata</taxon>
        <taxon>Psoroptidia</taxon>
        <taxon>Analgoidea</taxon>
        <taxon>Pyroglyphidae</taxon>
        <taxon>Dermatophagoidinae</taxon>
        <taxon>Dermatophagoides</taxon>
    </lineage>
</organism>
<keyword evidence="2" id="KW-1133">Transmembrane helix</keyword>
<evidence type="ECO:0000256" key="2">
    <source>
        <dbReference type="SAM" id="Phobius"/>
    </source>
</evidence>
<feature type="region of interest" description="Disordered" evidence="1">
    <location>
        <begin position="520"/>
        <end position="541"/>
    </location>
</feature>
<evidence type="ECO:0000256" key="1">
    <source>
        <dbReference type="SAM" id="MobiDB-lite"/>
    </source>
</evidence>
<reference evidence="3" key="2">
    <citation type="journal article" date="2022" name="Res Sq">
        <title>Comparative Genomics Reveals Insights into the Divergent Evolution of Astigmatic Mites and Household Pest Adaptations.</title>
        <authorList>
            <person name="Xiong Q."/>
            <person name="Wan A.T.-Y."/>
            <person name="Liu X.-Y."/>
            <person name="Fung C.S.-H."/>
            <person name="Xiao X."/>
            <person name="Malainual N."/>
            <person name="Hou J."/>
            <person name="Wang L."/>
            <person name="Wang M."/>
            <person name="Yang K."/>
            <person name="Cui Y."/>
            <person name="Leung E."/>
            <person name="Nong W."/>
            <person name="Shin S.-K."/>
            <person name="Au S."/>
            <person name="Jeong K.Y."/>
            <person name="Chew F.T."/>
            <person name="Hui J."/>
            <person name="Leung T.F."/>
            <person name="Tungtrongchitr A."/>
            <person name="Zhong N."/>
            <person name="Liu Z."/>
            <person name="Tsui S."/>
        </authorList>
    </citation>
    <scope>NUCLEOTIDE SEQUENCE</scope>
    <source>
        <strain evidence="3">Derf</strain>
        <tissue evidence="3">Whole organism</tissue>
    </source>
</reference>
<feature type="transmembrane region" description="Helical" evidence="2">
    <location>
        <begin position="360"/>
        <end position="380"/>
    </location>
</feature>
<feature type="region of interest" description="Disordered" evidence="1">
    <location>
        <begin position="1"/>
        <end position="21"/>
    </location>
</feature>
<sequence>MTLAIEQQQQQQQSNNRTEMENQLTNDKFESHDNTFRQTINNHSNIEGDNNGEKKSSIICVEVAFVAITLLFMFSFIVYEIFCSGTSSGGVGGGSPNEPEEQTQYMLCMSENAIYDYLLIFRVGCPSHGFDLNNSCIDFEILGQKDEMIGSPFRFDCSLLGDIVCGEMHCIIRRLTPMPTIQGIRASHSNRFHSTKTSKSSSIFFYEFELRDRTAASSADEKVVEFRLILDYIEFQPRIFRGFLPKNLNDDAMVGVYPEIPIIEMSMIEMAIFSCFTIVLSGTLCMLLEHSNFYLYKQQERQGSLYRSLQDLVFIGPVVLLVLFGNIFVYKYNIKRLATRYEYSVNQTSSDYMRYFAKSYLIFTGKLILACEAIIIYFGLKTSTTLSWYWFSSTTLTSTTVLGIWACVNKLNCMSKFYNNYANRFDSLISPTKVEMITAVSSSKQQLQQHYHQSKSDSVDMSANSSQSISYIEPKLINPKRTHATGTKHHSSSSLVANKKSIQKRIKTINASKLVAIKNNNKRIMHSKSNKSQRKRNKSIQ</sequence>
<protein>
    <submittedName>
        <fullName evidence="3">Uncharacterized protein</fullName>
    </submittedName>
</protein>
<name>A0A922HVA0_DERFA</name>
<comment type="caution">
    <text evidence="3">The sequence shown here is derived from an EMBL/GenBank/DDBJ whole genome shotgun (WGS) entry which is preliminary data.</text>
</comment>
<evidence type="ECO:0000313" key="4">
    <source>
        <dbReference type="Proteomes" id="UP000790347"/>
    </source>
</evidence>
<proteinExistence type="predicted"/>
<dbReference type="EMBL" id="ASGP02000005">
    <property type="protein sequence ID" value="KAH9506645.1"/>
    <property type="molecule type" value="Genomic_DNA"/>
</dbReference>
<feature type="transmembrane region" description="Helical" evidence="2">
    <location>
        <begin position="56"/>
        <end position="79"/>
    </location>
</feature>
<dbReference type="Proteomes" id="UP000790347">
    <property type="component" value="Unassembled WGS sequence"/>
</dbReference>
<gene>
    <name evidence="3" type="ORF">DERF_011368</name>
</gene>
<dbReference type="AlphaFoldDB" id="A0A922HVA0"/>
<feature type="transmembrane region" description="Helical" evidence="2">
    <location>
        <begin position="386"/>
        <end position="408"/>
    </location>
</feature>
<keyword evidence="4" id="KW-1185">Reference proteome</keyword>
<accession>A0A922HVA0</accession>
<keyword evidence="2" id="KW-0472">Membrane</keyword>
<keyword evidence="2" id="KW-0812">Transmembrane</keyword>
<evidence type="ECO:0000313" key="3">
    <source>
        <dbReference type="EMBL" id="KAH9506645.1"/>
    </source>
</evidence>
<reference evidence="3" key="1">
    <citation type="submission" date="2013-05" db="EMBL/GenBank/DDBJ databases">
        <authorList>
            <person name="Yim A.K.Y."/>
            <person name="Chan T.F."/>
            <person name="Ji K.M."/>
            <person name="Liu X.Y."/>
            <person name="Zhou J.W."/>
            <person name="Li R.Q."/>
            <person name="Yang K.Y."/>
            <person name="Li J."/>
            <person name="Li M."/>
            <person name="Law P.T.W."/>
            <person name="Wu Y.L."/>
            <person name="Cai Z.L."/>
            <person name="Qin H."/>
            <person name="Bao Y."/>
            <person name="Leung R.K.K."/>
            <person name="Ng P.K.S."/>
            <person name="Zou J."/>
            <person name="Zhong X.J."/>
            <person name="Ran P.X."/>
            <person name="Zhong N.S."/>
            <person name="Liu Z.G."/>
            <person name="Tsui S.K.W."/>
        </authorList>
    </citation>
    <scope>NUCLEOTIDE SEQUENCE</scope>
    <source>
        <strain evidence="3">Derf</strain>
        <tissue evidence="3">Whole organism</tissue>
    </source>
</reference>
<feature type="transmembrane region" description="Helical" evidence="2">
    <location>
        <begin position="309"/>
        <end position="330"/>
    </location>
</feature>